<keyword evidence="2" id="KW-0812">Transmembrane</keyword>
<reference evidence="4" key="1">
    <citation type="journal article" date="2019" name="Int. J. Syst. Evol. Microbiol.">
        <title>The Global Catalogue of Microorganisms (GCM) 10K type strain sequencing project: providing services to taxonomists for standard genome sequencing and annotation.</title>
        <authorList>
            <consortium name="The Broad Institute Genomics Platform"/>
            <consortium name="The Broad Institute Genome Sequencing Center for Infectious Disease"/>
            <person name="Wu L."/>
            <person name="Ma J."/>
        </authorList>
    </citation>
    <scope>NUCLEOTIDE SEQUENCE [LARGE SCALE GENOMIC DNA]</scope>
    <source>
        <strain evidence="4">JCM 17925</strain>
    </source>
</reference>
<sequence>MEPFDDIENTGITFSRQFVGFFPRLIGALLLLLIGWLIARAVRWGVEKLLKTIRFDNLTAKVGIDTFLQKGGIQHSSSYLFATMIYWILMLIVFEAFFNSLGLEVISGLLNDIILYVPNIIVATVILIIGMYLADFVRGLVVAALRNANIAQAGLIGLAVRVLMIFLVFAIALSQLRIAQDIITAVVTLVLGAFCLALAIAFGFGARDWAADIVNRYVRNPPTDSTVGTPPTTRIGTSYPNPKPEQDSPERG</sequence>
<dbReference type="InterPro" id="IPR045275">
    <property type="entry name" value="MscS_archaea/bacteria_type"/>
</dbReference>
<keyword evidence="2" id="KW-1133">Transmembrane helix</keyword>
<accession>A0ABP8KXP2</accession>
<name>A0ABP8KXP2_9BACT</name>
<dbReference type="Gene3D" id="1.10.287.1260">
    <property type="match status" value="1"/>
</dbReference>
<feature type="transmembrane region" description="Helical" evidence="2">
    <location>
        <begin position="155"/>
        <end position="176"/>
    </location>
</feature>
<dbReference type="InterPro" id="IPR008910">
    <property type="entry name" value="MSC_TM_helix"/>
</dbReference>
<feature type="transmembrane region" description="Helical" evidence="2">
    <location>
        <begin position="182"/>
        <end position="206"/>
    </location>
</feature>
<evidence type="ECO:0000313" key="4">
    <source>
        <dbReference type="Proteomes" id="UP001500936"/>
    </source>
</evidence>
<keyword evidence="2" id="KW-0472">Membrane</keyword>
<comment type="caution">
    <text evidence="3">The sequence shown here is derived from an EMBL/GenBank/DDBJ whole genome shotgun (WGS) entry which is preliminary data.</text>
</comment>
<feature type="transmembrane region" description="Helical" evidence="2">
    <location>
        <begin position="79"/>
        <end position="101"/>
    </location>
</feature>
<dbReference type="Pfam" id="PF05552">
    <property type="entry name" value="MS_channel_1st_1"/>
    <property type="match status" value="2"/>
</dbReference>
<dbReference type="Proteomes" id="UP001500936">
    <property type="component" value="Unassembled WGS sequence"/>
</dbReference>
<evidence type="ECO:0000256" key="2">
    <source>
        <dbReference type="SAM" id="Phobius"/>
    </source>
</evidence>
<evidence type="ECO:0000256" key="1">
    <source>
        <dbReference type="SAM" id="MobiDB-lite"/>
    </source>
</evidence>
<proteinExistence type="predicted"/>
<dbReference type="PANTHER" id="PTHR30221">
    <property type="entry name" value="SMALL-CONDUCTANCE MECHANOSENSITIVE CHANNEL"/>
    <property type="match status" value="1"/>
</dbReference>
<protein>
    <submittedName>
        <fullName evidence="3">Uncharacterized protein</fullName>
    </submittedName>
</protein>
<feature type="transmembrane region" description="Helical" evidence="2">
    <location>
        <begin position="20"/>
        <end position="39"/>
    </location>
</feature>
<dbReference type="PANTHER" id="PTHR30221:SF1">
    <property type="entry name" value="SMALL-CONDUCTANCE MECHANOSENSITIVE CHANNEL"/>
    <property type="match status" value="1"/>
</dbReference>
<keyword evidence="4" id="KW-1185">Reference proteome</keyword>
<dbReference type="RefSeq" id="WP_345270874.1">
    <property type="nucleotide sequence ID" value="NZ_BAABHB010000016.1"/>
</dbReference>
<feature type="compositionally biased region" description="Polar residues" evidence="1">
    <location>
        <begin position="222"/>
        <end position="240"/>
    </location>
</feature>
<dbReference type="EMBL" id="BAABHB010000016">
    <property type="protein sequence ID" value="GAA4417949.1"/>
    <property type="molecule type" value="Genomic_DNA"/>
</dbReference>
<feature type="transmembrane region" description="Helical" evidence="2">
    <location>
        <begin position="113"/>
        <end position="134"/>
    </location>
</feature>
<organism evidence="3 4">
    <name type="scientific">Nibrella viscosa</name>
    <dbReference type="NCBI Taxonomy" id="1084524"/>
    <lineage>
        <taxon>Bacteria</taxon>
        <taxon>Pseudomonadati</taxon>
        <taxon>Bacteroidota</taxon>
        <taxon>Cytophagia</taxon>
        <taxon>Cytophagales</taxon>
        <taxon>Spirosomataceae</taxon>
        <taxon>Nibrella</taxon>
    </lineage>
</organism>
<evidence type="ECO:0000313" key="3">
    <source>
        <dbReference type="EMBL" id="GAA4417949.1"/>
    </source>
</evidence>
<gene>
    <name evidence="3" type="ORF">GCM10023187_50860</name>
</gene>
<feature type="region of interest" description="Disordered" evidence="1">
    <location>
        <begin position="222"/>
        <end position="252"/>
    </location>
</feature>